<dbReference type="InterPro" id="IPR029523">
    <property type="entry name" value="INO80B/Ies2"/>
</dbReference>
<reference evidence="3" key="1">
    <citation type="submission" date="2023-03" db="EMBL/GenBank/DDBJ databases">
        <authorList>
            <person name="Steffen K."/>
            <person name="Cardenas P."/>
        </authorList>
    </citation>
    <scope>NUCLEOTIDE SEQUENCE</scope>
</reference>
<accession>A0AA35S4F9</accession>
<protein>
    <submittedName>
        <fullName evidence="3">INO80 complex subunit B</fullName>
    </submittedName>
</protein>
<name>A0AA35S4F9_GEOBA</name>
<keyword evidence="4" id="KW-1185">Reference proteome</keyword>
<sequence length="288" mass="31876">MGKRKTTSAEGEGVPRKKHKKNKHKKKGRIREEESSRVVEAGPGVRPLTLKIKLGKKPVESEEDEEGVSSVGDTAAADQTWPEDHEPVEDAAAEEGGSEGEEEAWLVAMEKGQLDETGYVPQRPGTSLTTRQRAMLGSTDEQLLELPLGKARQEMTEEMILKKTEKNRKRRQAAQRRKEKRKVETVRKLLEKQTKKKDEVKAADKTVTAAFLHYVRSSDNSSISLAPGINYPLPPQTATLPPVPQQCAVPGCSGRRRYCDSASGLPLCSLACYKTLHSHTNTNSINKI</sequence>
<feature type="compositionally biased region" description="Acidic residues" evidence="1">
    <location>
        <begin position="86"/>
        <end position="104"/>
    </location>
</feature>
<gene>
    <name evidence="3" type="ORF">GBAR_LOCUS13600</name>
</gene>
<feature type="region of interest" description="Disordered" evidence="1">
    <location>
        <begin position="1"/>
        <end position="41"/>
    </location>
</feature>
<evidence type="ECO:0000313" key="4">
    <source>
        <dbReference type="Proteomes" id="UP001174909"/>
    </source>
</evidence>
<feature type="compositionally biased region" description="Basic residues" evidence="1">
    <location>
        <begin position="165"/>
        <end position="180"/>
    </location>
</feature>
<dbReference type="PANTHER" id="PTHR21561">
    <property type="entry name" value="INO80 COMPLEX SUBUNIT B"/>
    <property type="match status" value="1"/>
</dbReference>
<proteinExistence type="predicted"/>
<dbReference type="InterPro" id="IPR006880">
    <property type="entry name" value="INO80B_C"/>
</dbReference>
<evidence type="ECO:0000256" key="1">
    <source>
        <dbReference type="SAM" id="MobiDB-lite"/>
    </source>
</evidence>
<comment type="caution">
    <text evidence="3">The sequence shown here is derived from an EMBL/GenBank/DDBJ whole genome shotgun (WGS) entry which is preliminary data.</text>
</comment>
<dbReference type="CDD" id="cd23021">
    <property type="entry name" value="zf-HIT_IN80B"/>
    <property type="match status" value="1"/>
</dbReference>
<dbReference type="SMART" id="SM01406">
    <property type="entry name" value="PAPA-1"/>
    <property type="match status" value="1"/>
</dbReference>
<feature type="region of interest" description="Disordered" evidence="1">
    <location>
        <begin position="53"/>
        <end position="128"/>
    </location>
</feature>
<dbReference type="GO" id="GO:0031011">
    <property type="term" value="C:Ino80 complex"/>
    <property type="evidence" value="ECO:0007669"/>
    <property type="project" value="InterPro"/>
</dbReference>
<evidence type="ECO:0000259" key="2">
    <source>
        <dbReference type="SMART" id="SM01406"/>
    </source>
</evidence>
<feature type="region of interest" description="Disordered" evidence="1">
    <location>
        <begin position="164"/>
        <end position="183"/>
    </location>
</feature>
<dbReference type="PANTHER" id="PTHR21561:SF12">
    <property type="entry name" value="INO80 COMPLEX SUBUNIT B"/>
    <property type="match status" value="1"/>
</dbReference>
<feature type="domain" description="INO80 complex subunit B-like conserved region" evidence="2">
    <location>
        <begin position="158"/>
        <end position="229"/>
    </location>
</feature>
<dbReference type="AlphaFoldDB" id="A0AA35S4F9"/>
<evidence type="ECO:0000313" key="3">
    <source>
        <dbReference type="EMBL" id="CAI8023263.1"/>
    </source>
</evidence>
<dbReference type="Pfam" id="PF04795">
    <property type="entry name" value="PAPA-1"/>
    <property type="match status" value="1"/>
</dbReference>
<dbReference type="EMBL" id="CASHTH010002001">
    <property type="protein sequence ID" value="CAI8023263.1"/>
    <property type="molecule type" value="Genomic_DNA"/>
</dbReference>
<dbReference type="Proteomes" id="UP001174909">
    <property type="component" value="Unassembled WGS sequence"/>
</dbReference>
<dbReference type="GO" id="GO:0006338">
    <property type="term" value="P:chromatin remodeling"/>
    <property type="evidence" value="ECO:0007669"/>
    <property type="project" value="InterPro"/>
</dbReference>
<feature type="compositionally biased region" description="Basic residues" evidence="1">
    <location>
        <begin position="16"/>
        <end position="29"/>
    </location>
</feature>
<organism evidence="3 4">
    <name type="scientific">Geodia barretti</name>
    <name type="common">Barrett's horny sponge</name>
    <dbReference type="NCBI Taxonomy" id="519541"/>
    <lineage>
        <taxon>Eukaryota</taxon>
        <taxon>Metazoa</taxon>
        <taxon>Porifera</taxon>
        <taxon>Demospongiae</taxon>
        <taxon>Heteroscleromorpha</taxon>
        <taxon>Tetractinellida</taxon>
        <taxon>Astrophorina</taxon>
        <taxon>Geodiidae</taxon>
        <taxon>Geodia</taxon>
    </lineage>
</organism>